<dbReference type="PROSITE" id="PS52016">
    <property type="entry name" value="TONB_DEPENDENT_REC_3"/>
    <property type="match status" value="1"/>
</dbReference>
<comment type="similarity">
    <text evidence="12 14">Belongs to the TonB-dependent receptor family.</text>
</comment>
<dbReference type="PANTHER" id="PTHR32552:SF81">
    <property type="entry name" value="TONB-DEPENDENT OUTER MEMBRANE RECEPTOR"/>
    <property type="match status" value="1"/>
</dbReference>
<proteinExistence type="inferred from homology"/>
<keyword evidence="10 12" id="KW-0472">Membrane</keyword>
<keyword evidence="9 14" id="KW-0798">TonB box</keyword>
<dbReference type="EMBL" id="CP066167">
    <property type="protein sequence ID" value="QQD18823.1"/>
    <property type="molecule type" value="Genomic_DNA"/>
</dbReference>
<reference evidence="18 19" key="1">
    <citation type="submission" date="2020-12" db="EMBL/GenBank/DDBJ databases">
        <authorList>
            <person name="Shan Y."/>
        </authorList>
    </citation>
    <scope>NUCLEOTIDE SEQUENCE [LARGE SCALE GENOMIC DNA]</scope>
    <source>
        <strain evidence="19">csc3.9</strain>
    </source>
</reference>
<keyword evidence="7" id="KW-0408">Iron</keyword>
<keyword evidence="18" id="KW-0675">Receptor</keyword>
<dbReference type="PROSITE" id="PS01156">
    <property type="entry name" value="TONB_DEPENDENT_REC_2"/>
    <property type="match status" value="1"/>
</dbReference>
<feature type="domain" description="TonB-dependent receptor plug" evidence="17">
    <location>
        <begin position="45"/>
        <end position="156"/>
    </location>
</feature>
<feature type="short sequence motif" description="TonB C-terminal box" evidence="13">
    <location>
        <begin position="775"/>
        <end position="792"/>
    </location>
</feature>
<name>A0A7T4R1Q1_9GAMM</name>
<evidence type="ECO:0000256" key="3">
    <source>
        <dbReference type="ARBA" id="ARBA00022452"/>
    </source>
</evidence>
<dbReference type="InterPro" id="IPR036942">
    <property type="entry name" value="Beta-barrel_TonB_sf"/>
</dbReference>
<dbReference type="GO" id="GO:0006826">
    <property type="term" value="P:iron ion transport"/>
    <property type="evidence" value="ECO:0007669"/>
    <property type="project" value="UniProtKB-KW"/>
</dbReference>
<keyword evidence="3 12" id="KW-1134">Transmembrane beta strand</keyword>
<dbReference type="RefSeq" id="WP_198570309.1">
    <property type="nucleotide sequence ID" value="NZ_CP066167.1"/>
</dbReference>
<keyword evidence="4" id="KW-0410">Iron transport</keyword>
<dbReference type="InterPro" id="IPR000531">
    <property type="entry name" value="Beta-barrel_TonB"/>
</dbReference>
<evidence type="ECO:0000256" key="12">
    <source>
        <dbReference type="PROSITE-ProRule" id="PRU01360"/>
    </source>
</evidence>
<evidence type="ECO:0000256" key="7">
    <source>
        <dbReference type="ARBA" id="ARBA00023004"/>
    </source>
</evidence>
<evidence type="ECO:0000256" key="2">
    <source>
        <dbReference type="ARBA" id="ARBA00022448"/>
    </source>
</evidence>
<keyword evidence="5 12" id="KW-0812">Transmembrane</keyword>
<dbReference type="Pfam" id="PF00593">
    <property type="entry name" value="TonB_dep_Rec_b-barrel"/>
    <property type="match status" value="1"/>
</dbReference>
<dbReference type="KEGG" id="snan:I6N98_02870"/>
<dbReference type="Gene3D" id="2.40.170.20">
    <property type="entry name" value="TonB-dependent receptor, beta-barrel domain"/>
    <property type="match status" value="1"/>
</dbReference>
<evidence type="ECO:0000256" key="13">
    <source>
        <dbReference type="PROSITE-ProRule" id="PRU10144"/>
    </source>
</evidence>
<dbReference type="InterPro" id="IPR010917">
    <property type="entry name" value="TonB_rcpt_CS"/>
</dbReference>
<dbReference type="GO" id="GO:0009279">
    <property type="term" value="C:cell outer membrane"/>
    <property type="evidence" value="ECO:0007669"/>
    <property type="project" value="UniProtKB-SubCell"/>
</dbReference>
<evidence type="ECO:0000259" key="17">
    <source>
        <dbReference type="Pfam" id="PF07715"/>
    </source>
</evidence>
<keyword evidence="2 12" id="KW-0813">Transport</keyword>
<feature type="signal peptide" evidence="15">
    <location>
        <begin position="1"/>
        <end position="24"/>
    </location>
</feature>
<evidence type="ECO:0000256" key="1">
    <source>
        <dbReference type="ARBA" id="ARBA00004571"/>
    </source>
</evidence>
<evidence type="ECO:0000256" key="4">
    <source>
        <dbReference type="ARBA" id="ARBA00022496"/>
    </source>
</evidence>
<feature type="chain" id="PRO_5032802708" evidence="15">
    <location>
        <begin position="25"/>
        <end position="792"/>
    </location>
</feature>
<evidence type="ECO:0000256" key="10">
    <source>
        <dbReference type="ARBA" id="ARBA00023136"/>
    </source>
</evidence>
<gene>
    <name evidence="18" type="ORF">I6N98_02870</name>
</gene>
<evidence type="ECO:0000313" key="18">
    <source>
        <dbReference type="EMBL" id="QQD18823.1"/>
    </source>
</evidence>
<dbReference type="AlphaFoldDB" id="A0A7T4R1Q1"/>
<keyword evidence="11 12" id="KW-0998">Cell outer membrane</keyword>
<protein>
    <submittedName>
        <fullName evidence="18">TonB-dependent receptor</fullName>
    </submittedName>
</protein>
<evidence type="ECO:0000256" key="8">
    <source>
        <dbReference type="ARBA" id="ARBA00023065"/>
    </source>
</evidence>
<evidence type="ECO:0000313" key="19">
    <source>
        <dbReference type="Proteomes" id="UP000596063"/>
    </source>
</evidence>
<evidence type="ECO:0000256" key="15">
    <source>
        <dbReference type="SAM" id="SignalP"/>
    </source>
</evidence>
<evidence type="ECO:0000259" key="16">
    <source>
        <dbReference type="Pfam" id="PF00593"/>
    </source>
</evidence>
<evidence type="ECO:0000256" key="5">
    <source>
        <dbReference type="ARBA" id="ARBA00022692"/>
    </source>
</evidence>
<dbReference type="PANTHER" id="PTHR32552">
    <property type="entry name" value="FERRICHROME IRON RECEPTOR-RELATED"/>
    <property type="match status" value="1"/>
</dbReference>
<accession>A0A7T4R1Q1</accession>
<dbReference type="InterPro" id="IPR039426">
    <property type="entry name" value="TonB-dep_rcpt-like"/>
</dbReference>
<organism evidence="18 19">
    <name type="scientific">Spongiibacter nanhainus</name>
    <dbReference type="NCBI Taxonomy" id="2794344"/>
    <lineage>
        <taxon>Bacteria</taxon>
        <taxon>Pseudomonadati</taxon>
        <taxon>Pseudomonadota</taxon>
        <taxon>Gammaproteobacteria</taxon>
        <taxon>Cellvibrionales</taxon>
        <taxon>Spongiibacteraceae</taxon>
        <taxon>Spongiibacter</taxon>
    </lineage>
</organism>
<comment type="subcellular location">
    <subcellularLocation>
        <location evidence="1 12">Cell outer membrane</location>
        <topology evidence="1 12">Multi-pass membrane protein</topology>
    </subcellularLocation>
</comment>
<dbReference type="SUPFAM" id="SSF56935">
    <property type="entry name" value="Porins"/>
    <property type="match status" value="1"/>
</dbReference>
<evidence type="ECO:0000256" key="14">
    <source>
        <dbReference type="RuleBase" id="RU003357"/>
    </source>
</evidence>
<keyword evidence="19" id="KW-1185">Reference proteome</keyword>
<evidence type="ECO:0000256" key="9">
    <source>
        <dbReference type="ARBA" id="ARBA00023077"/>
    </source>
</evidence>
<sequence length="792" mass="86083">MRLFNAGVGSALLLGLMVPASAYAQAQSRVLEEVLVTARKQSETLQDVPFSIAAMTEGKLQRSGATDLESMATNVAGISIQNLGPGQSQVSIRGISAGQIVRDQPGVKEQVGVYVDESVISMSLFTPDLDFYDINRVEVLRGPQGTLFGSGSLSGTVRYISNQPEIGAFGGSVQGSGESVSDGGEGGSIKGHLNVPLSDIAAFRGVAYSQQYAGYIDALQPNGRTKEDVNDGTRTGGRLALLLQPTASLSITPRVIFQSIDMDGFNREDDYNVLANPYTTTRPPVTLGDYEQYLQREESFEDDFLLVDLTVDLQLNDVLSLLSVSSYTDREVRVVRDASALNASILGGSFGEPEAVYTLDAPLFDDTDAEVITQELRLTGVNGPLQWVAGVFYSEIERHYGQSLFVAGFTDSGQNVAPTTAGDRARKDELYYSDIPYQLDQYAVFGELSYDLSERTMVVVGARFFDYEETRELTFDGIYNTTILDRKGETSSDGVSPRLMLRHDINDQVMINAQISQGFRLGGINDPLNEPLCSDADKATFGGNDTFDDETLTNYEVGTKMTLMGGAATLNASVFYSDIEDLQATVNAGTCSSRIVYNVPEAHSTGVEVEFFSRPTSNLEVGLSASFVEAELDSDVTSTDDNDVSSIVGGIREGNDLPTAPGFEVAATATYFFPVFETWEGYATATLQYVGSRYTQIADQENNGNGVAELYPNVGGPLTQDTYDYDREQDDYQTVNLRLGARNDQWDTAIFIRNATDEKAELSLDTERGGNARVGHHVNQPRTIGVTARYRF</sequence>
<dbReference type="Proteomes" id="UP000596063">
    <property type="component" value="Chromosome"/>
</dbReference>
<dbReference type="Pfam" id="PF07715">
    <property type="entry name" value="Plug"/>
    <property type="match status" value="1"/>
</dbReference>
<keyword evidence="6 15" id="KW-0732">Signal</keyword>
<evidence type="ECO:0000256" key="6">
    <source>
        <dbReference type="ARBA" id="ARBA00022729"/>
    </source>
</evidence>
<feature type="domain" description="TonB-dependent receptor-like beta-barrel" evidence="16">
    <location>
        <begin position="263"/>
        <end position="754"/>
    </location>
</feature>
<dbReference type="InterPro" id="IPR012910">
    <property type="entry name" value="Plug_dom"/>
</dbReference>
<evidence type="ECO:0000256" key="11">
    <source>
        <dbReference type="ARBA" id="ARBA00023237"/>
    </source>
</evidence>
<keyword evidence="8" id="KW-0406">Ion transport</keyword>